<dbReference type="AlphaFoldDB" id="A0A7S1KRN1"/>
<protein>
    <submittedName>
        <fullName evidence="1">Uncharacterized protein</fullName>
    </submittedName>
</protein>
<sequence>MHIPVKQGEPAADKMRPPPSLELAVDVLKHLTASFHRENKERPIVIIDQVNFLENTPQAIHILRAVGENASNYQTLPRLVYVTSDHLLNNHFASLVRSRPFMVHEMSEENAITYLKEKLKIQNEEKISEAYNRAGGVPAYLDMYVNPAAAPSLIDGTIAGYLSKSGATDFALLPGFRALAKELMQKDQLTDSEAQQLAGSKDFLMALQQHNILMKEQDYIKFHDSAVRNYLVRKRYL</sequence>
<proteinExistence type="predicted"/>
<accession>A0A7S1KRN1</accession>
<evidence type="ECO:0000313" key="1">
    <source>
        <dbReference type="EMBL" id="CAD9083160.1"/>
    </source>
</evidence>
<dbReference type="EMBL" id="HBGD01007700">
    <property type="protein sequence ID" value="CAD9083160.1"/>
    <property type="molecule type" value="Transcribed_RNA"/>
</dbReference>
<reference evidence="1" key="1">
    <citation type="submission" date="2021-01" db="EMBL/GenBank/DDBJ databases">
        <authorList>
            <person name="Corre E."/>
            <person name="Pelletier E."/>
            <person name="Niang G."/>
            <person name="Scheremetjew M."/>
            <person name="Finn R."/>
            <person name="Kale V."/>
            <person name="Holt S."/>
            <person name="Cochrane G."/>
            <person name="Meng A."/>
            <person name="Brown T."/>
            <person name="Cohen L."/>
        </authorList>
    </citation>
    <scope>NUCLEOTIDE SEQUENCE</scope>
    <source>
        <strain evidence="1">WS</strain>
    </source>
</reference>
<gene>
    <name evidence="1" type="ORF">PCOS0759_LOCUS6402</name>
</gene>
<name>A0A7S1KRN1_9EUKA</name>
<organism evidence="1">
    <name type="scientific">Percolomonas cosmopolitus</name>
    <dbReference type="NCBI Taxonomy" id="63605"/>
    <lineage>
        <taxon>Eukaryota</taxon>
        <taxon>Discoba</taxon>
        <taxon>Heterolobosea</taxon>
        <taxon>Tetramitia</taxon>
        <taxon>Eutetramitia</taxon>
        <taxon>Percolomonadidae</taxon>
        <taxon>Percolomonas</taxon>
    </lineage>
</organism>